<feature type="transmembrane region" description="Helical" evidence="1">
    <location>
        <begin position="20"/>
        <end position="41"/>
    </location>
</feature>
<feature type="transmembrane region" description="Helical" evidence="1">
    <location>
        <begin position="294"/>
        <end position="323"/>
    </location>
</feature>
<feature type="transmembrane region" description="Helical" evidence="1">
    <location>
        <begin position="329"/>
        <end position="349"/>
    </location>
</feature>
<comment type="caution">
    <text evidence="2">The sequence shown here is derived from an EMBL/GenBank/DDBJ whole genome shotgun (WGS) entry which is preliminary data.</text>
</comment>
<gene>
    <name evidence="2" type="ORF">J4N46_01565</name>
</gene>
<feature type="transmembrane region" description="Helical" evidence="1">
    <location>
        <begin position="53"/>
        <end position="74"/>
    </location>
</feature>
<feature type="transmembrane region" description="Helical" evidence="1">
    <location>
        <begin position="103"/>
        <end position="121"/>
    </location>
</feature>
<evidence type="ECO:0000313" key="2">
    <source>
        <dbReference type="EMBL" id="MBO1883146.1"/>
    </source>
</evidence>
<reference evidence="2 3" key="1">
    <citation type="submission" date="2021-03" db="EMBL/GenBank/DDBJ databases">
        <title>Isolation and description of Capnocytophaga bilenii sp. nov., a novel Capnocytophaga species, isolated from a gingivitis subject.</title>
        <authorList>
            <person name="Antezack A."/>
            <person name="Monnet-Corti V."/>
            <person name="La Scola B."/>
        </authorList>
    </citation>
    <scope>NUCLEOTIDE SEQUENCE [LARGE SCALE GENOMIC DNA]</scope>
    <source>
        <strain evidence="2 3">Marseille-Q4570</strain>
    </source>
</reference>
<feature type="transmembrane region" description="Helical" evidence="1">
    <location>
        <begin position="263"/>
        <end position="287"/>
    </location>
</feature>
<accession>A0ABS3PUZ5</accession>
<feature type="transmembrane region" description="Helical" evidence="1">
    <location>
        <begin position="201"/>
        <end position="223"/>
    </location>
</feature>
<name>A0ABS3PUZ5_9FLAO</name>
<keyword evidence="1" id="KW-0472">Membrane</keyword>
<dbReference type="Proteomes" id="UP000681610">
    <property type="component" value="Unassembled WGS sequence"/>
</dbReference>
<evidence type="ECO:0000313" key="3">
    <source>
        <dbReference type="Proteomes" id="UP000681610"/>
    </source>
</evidence>
<organism evidence="2 3">
    <name type="scientific">Capnocytophaga bilenii</name>
    <dbReference type="NCBI Taxonomy" id="2819369"/>
    <lineage>
        <taxon>Bacteria</taxon>
        <taxon>Pseudomonadati</taxon>
        <taxon>Bacteroidota</taxon>
        <taxon>Flavobacteriia</taxon>
        <taxon>Flavobacteriales</taxon>
        <taxon>Flavobacteriaceae</taxon>
        <taxon>Capnocytophaga</taxon>
    </lineage>
</organism>
<keyword evidence="1" id="KW-1133">Transmembrane helix</keyword>
<keyword evidence="3" id="KW-1185">Reference proteome</keyword>
<evidence type="ECO:0000256" key="1">
    <source>
        <dbReference type="SAM" id="Phobius"/>
    </source>
</evidence>
<sequence>MALLNTKLDIRTDVKWAFTYFAIVVLLGIFMRSATVVAYPFTFNYRNIVHTHSHLALLGWVYGLLSALLVRTFIRFPQKNIDEVGENSWGIRIVNRRLFNYRLLFYITQFSVLGMLFSFPFQGYGAVSISFSSVFIICTYIFARFYFKHSEKDVSLLKRAVKGEDFVKMGVFYLVLSSIGIWLMPVMIVKFGKYSDMYMCAIAFFLHFQYNGWMLSSLMGLFIKKYGWAERYPQLLKKVFIGFHIGIIGTLFVSWLGYFGYSIYYVVGAVSALMWLAAVCVIGYLYLKHKERTLLASIFIGAFAVKVLLMLIGTLPVLTQYLFTNMDLLITYLHFNFLGIITIGLFLFLEEVYKVNRYLLYIYLFAFFSTELLIAYKGFAIVFQYPILTELYDWLFVATALFYLPAIGWRIGCYKIKYI</sequence>
<feature type="transmembrane region" description="Helical" evidence="1">
    <location>
        <begin position="235"/>
        <end position="257"/>
    </location>
</feature>
<keyword evidence="1" id="KW-0812">Transmembrane</keyword>
<feature type="transmembrane region" description="Helical" evidence="1">
    <location>
        <begin position="361"/>
        <end position="385"/>
    </location>
</feature>
<feature type="transmembrane region" description="Helical" evidence="1">
    <location>
        <begin position="391"/>
        <end position="411"/>
    </location>
</feature>
<dbReference type="EMBL" id="JAGDYP010000001">
    <property type="protein sequence ID" value="MBO1883146.1"/>
    <property type="molecule type" value="Genomic_DNA"/>
</dbReference>
<feature type="transmembrane region" description="Helical" evidence="1">
    <location>
        <begin position="127"/>
        <end position="147"/>
    </location>
</feature>
<proteinExistence type="predicted"/>
<feature type="transmembrane region" description="Helical" evidence="1">
    <location>
        <begin position="167"/>
        <end position="189"/>
    </location>
</feature>
<dbReference type="RefSeq" id="WP_208057757.1">
    <property type="nucleotide sequence ID" value="NZ_JAGDYP010000001.1"/>
</dbReference>
<protein>
    <submittedName>
        <fullName evidence="2">Uncharacterized protein</fullName>
    </submittedName>
</protein>